<feature type="region of interest" description="Disordered" evidence="1">
    <location>
        <begin position="65"/>
        <end position="95"/>
    </location>
</feature>
<dbReference type="Proteomes" id="UP000245166">
    <property type="component" value="Unassembled WGS sequence"/>
</dbReference>
<reference evidence="2 3" key="1">
    <citation type="submission" date="2018-03" db="EMBL/GenBank/DDBJ databases">
        <title>Genome assembly of novel Miniimonas species PCH200.</title>
        <authorList>
            <person name="Thakur V."/>
            <person name="Kumar V."/>
            <person name="Singh D."/>
        </authorList>
    </citation>
    <scope>NUCLEOTIDE SEQUENCE [LARGE SCALE GENOMIC DNA]</scope>
    <source>
        <strain evidence="2 3">PCH200</strain>
    </source>
</reference>
<protein>
    <submittedName>
        <fullName evidence="2">Antitoxin</fullName>
    </submittedName>
</protein>
<proteinExistence type="predicted"/>
<comment type="caution">
    <text evidence="2">The sequence shown here is derived from an EMBL/GenBank/DDBJ whole genome shotgun (WGS) entry which is preliminary data.</text>
</comment>
<feature type="compositionally biased region" description="Basic and acidic residues" evidence="1">
    <location>
        <begin position="83"/>
        <end position="95"/>
    </location>
</feature>
<dbReference type="RefSeq" id="WP_109229624.1">
    <property type="nucleotide sequence ID" value="NZ_PYHR01000002.1"/>
</dbReference>
<sequence length="95" mass="10097">MSTLERRLQVLLDQDRFARLEAESATTGRSIGSIVRTAIDQHFSTAGVELARAAAARRILDATAETDGREPDWAESKAAIVGDADRSVGADGAGR</sequence>
<keyword evidence="3" id="KW-1185">Reference proteome</keyword>
<dbReference type="EMBL" id="PYHR01000002">
    <property type="protein sequence ID" value="PWD51243.1"/>
    <property type="molecule type" value="Genomic_DNA"/>
</dbReference>
<dbReference type="AlphaFoldDB" id="A0A2U1ZWC9"/>
<evidence type="ECO:0000256" key="1">
    <source>
        <dbReference type="SAM" id="MobiDB-lite"/>
    </source>
</evidence>
<dbReference type="OrthoDB" id="5147985at2"/>
<accession>A0A2U1ZWC9</accession>
<evidence type="ECO:0000313" key="2">
    <source>
        <dbReference type="EMBL" id="PWD51243.1"/>
    </source>
</evidence>
<evidence type="ECO:0000313" key="3">
    <source>
        <dbReference type="Proteomes" id="UP000245166"/>
    </source>
</evidence>
<organism evidence="2 3">
    <name type="scientific">Serinibacter arcticus</name>
    <dbReference type="NCBI Taxonomy" id="1655435"/>
    <lineage>
        <taxon>Bacteria</taxon>
        <taxon>Bacillati</taxon>
        <taxon>Actinomycetota</taxon>
        <taxon>Actinomycetes</taxon>
        <taxon>Micrococcales</taxon>
        <taxon>Beutenbergiaceae</taxon>
        <taxon>Serinibacter</taxon>
    </lineage>
</organism>
<gene>
    <name evidence="2" type="ORF">C8046_11840</name>
</gene>
<name>A0A2U1ZWC9_9MICO</name>
<feature type="compositionally biased region" description="Basic and acidic residues" evidence="1">
    <location>
        <begin position="66"/>
        <end position="75"/>
    </location>
</feature>